<sequence length="1037" mass="115270">MADSNTEGESCWVCLSGLEDAPEKQLELACRCPRPVHRECLARWQLQQAGRREEHYCRFCEKAYPDWKDSLTPKELKPSTPIMAVSVRGRVHKLRVRPGPDGKEDFKRQVRALLGYDDSMEFDVIFECKTPHSGEKWLAHGQQQTTLWHTTASYAITDATFVLGSLLFLYVAIKYGDTRSKERPAPYPGAWVEADGRQHAPRGFAPGYLGFALVWSLIIPAAVLLLSSGQACQPLAAATLGPYLLVFVPQIALETKYLNRSFMTPVLPLLFMYYRLWQFVRSLALVAAHTAAAASSQQQQHWLTRAQIQKPLHAGYIPISRTDSSNPSSLYYAYWEAAEPAGGAVDDQTPIILWLQGGPGCASSFGALYELGPTVVDSSGVPTPNPYSFNQAAGLLVIDQPIGTGYSIAGSTDDIPTDMQGMAADLYEGLWSFFDSHPQLQPRPFFITGESYAGKYIPSLTHYILRAAASRPWHQQQQQQEQQQQEEQQEDQLRSQPQQQQQDEAYCSGLEQLQRQLRSSKQQPVLLLPLLRRRALQRCPGLLRHAQQQPQQQQGVKFQDGVPDPNFQLAGIAIGNGLTDPIAQTRALGSVTFNFGLISEATRTQLQQQAEVVITLVQAQQWAEAAQMRSRLLQFIEQASGVATLLDIRRTAVYDSAEAVQSLLNSTEVKALMSADASVDYASCSDAVDAVLKADTMKSASALVEDILDVLPVLLYQGQFDAQDGVASTNAWLAGLSWEYARDFAREPGQVWQVDGLPAGWQRGASTLTQVVVRNAGHMVPRDQPKAALQLLQGWMQGQLVNNAAAEAAAAELQQQLDSGSSSSSMGGVSTSYKPPFPAHPFDTRRSKPYDQRLSGAAHRLLDDQRNQGGDDNQGDQDNGDDQGRRCRRIRRRYTIKENDSIEEIARSVYADFQGPLEKKINLIKYCNRELLFIKGGGAQVATVAPAQFGFTIIIPQIPAEWEEQARNALDQLCAGEVYQLTERMTMTRVALRLYPDWWAIVSFIVNYLNLCNQNVVYYDPIKKILAAPQELRTLKK</sequence>
<dbReference type="InterPro" id="IPR011016">
    <property type="entry name" value="Znf_RING-CH"/>
</dbReference>
<dbReference type="EC" id="3.4.16.-" evidence="5"/>
<evidence type="ECO:0000259" key="8">
    <source>
        <dbReference type="PROSITE" id="PS51292"/>
    </source>
</evidence>
<gene>
    <name evidence="9" type="ORF">OEZ85_007415</name>
</gene>
<keyword evidence="5" id="KW-0645">Protease</keyword>
<dbReference type="InterPro" id="IPR029058">
    <property type="entry name" value="AB_hydrolase_fold"/>
</dbReference>
<feature type="transmembrane region" description="Helical" evidence="7">
    <location>
        <begin position="207"/>
        <end position="229"/>
    </location>
</feature>
<keyword evidence="4" id="KW-0862">Zinc</keyword>
<organism evidence="9 10">
    <name type="scientific">Tetradesmus obliquus</name>
    <name type="common">Green alga</name>
    <name type="synonym">Acutodesmus obliquus</name>
    <dbReference type="NCBI Taxonomy" id="3088"/>
    <lineage>
        <taxon>Eukaryota</taxon>
        <taxon>Viridiplantae</taxon>
        <taxon>Chlorophyta</taxon>
        <taxon>core chlorophytes</taxon>
        <taxon>Chlorophyceae</taxon>
        <taxon>CS clade</taxon>
        <taxon>Sphaeropleales</taxon>
        <taxon>Scenedesmaceae</taxon>
        <taxon>Tetradesmus</taxon>
    </lineage>
</organism>
<keyword evidence="3" id="KW-0863">Zinc-finger</keyword>
<feature type="transmembrane region" description="Helical" evidence="7">
    <location>
        <begin position="152"/>
        <end position="173"/>
    </location>
</feature>
<accession>A0ABY8THJ2</accession>
<dbReference type="EMBL" id="CP126208">
    <property type="protein sequence ID" value="WIA07937.1"/>
    <property type="molecule type" value="Genomic_DNA"/>
</dbReference>
<name>A0ABY8THJ2_TETOB</name>
<proteinExistence type="inferred from homology"/>
<dbReference type="Pfam" id="PF12906">
    <property type="entry name" value="RINGv"/>
    <property type="match status" value="1"/>
</dbReference>
<evidence type="ECO:0000256" key="7">
    <source>
        <dbReference type="SAM" id="Phobius"/>
    </source>
</evidence>
<dbReference type="SUPFAM" id="SSF53474">
    <property type="entry name" value="alpha/beta-Hydrolases"/>
    <property type="match status" value="2"/>
</dbReference>
<keyword evidence="10" id="KW-1185">Reference proteome</keyword>
<dbReference type="PROSITE" id="PS00131">
    <property type="entry name" value="CARBOXYPEPT_SER_SER"/>
    <property type="match status" value="1"/>
</dbReference>
<keyword evidence="5" id="KW-0121">Carboxypeptidase</keyword>
<keyword evidence="7" id="KW-0472">Membrane</keyword>
<dbReference type="PROSITE" id="PS00560">
    <property type="entry name" value="CARBOXYPEPT_SER_HIS"/>
    <property type="match status" value="1"/>
</dbReference>
<dbReference type="Gene3D" id="3.40.50.1820">
    <property type="entry name" value="alpha/beta hydrolase"/>
    <property type="match status" value="2"/>
</dbReference>
<evidence type="ECO:0000256" key="1">
    <source>
        <dbReference type="ARBA" id="ARBA00009431"/>
    </source>
</evidence>
<keyword evidence="7" id="KW-0812">Transmembrane</keyword>
<comment type="similarity">
    <text evidence="1 5">Belongs to the peptidase S10 family.</text>
</comment>
<feature type="region of interest" description="Disordered" evidence="6">
    <location>
        <begin position="474"/>
        <end position="504"/>
    </location>
</feature>
<evidence type="ECO:0000256" key="6">
    <source>
        <dbReference type="SAM" id="MobiDB-lite"/>
    </source>
</evidence>
<feature type="region of interest" description="Disordered" evidence="6">
    <location>
        <begin position="816"/>
        <end position="849"/>
    </location>
</feature>
<feature type="compositionally biased region" description="Low complexity" evidence="6">
    <location>
        <begin position="816"/>
        <end position="832"/>
    </location>
</feature>
<dbReference type="InterPro" id="IPR033124">
    <property type="entry name" value="Ser_caboxypep_his_AS"/>
</dbReference>
<feature type="region of interest" description="Disordered" evidence="6">
    <location>
        <begin position="862"/>
        <end position="886"/>
    </location>
</feature>
<feature type="compositionally biased region" description="Low complexity" evidence="6">
    <location>
        <begin position="475"/>
        <end position="486"/>
    </location>
</feature>
<dbReference type="Gene3D" id="3.30.40.10">
    <property type="entry name" value="Zinc/RING finger domain, C3HC4 (zinc finger)"/>
    <property type="match status" value="1"/>
</dbReference>
<dbReference type="PANTHER" id="PTHR11802">
    <property type="entry name" value="SERINE PROTEASE FAMILY S10 SERINE CARBOXYPEPTIDASE"/>
    <property type="match status" value="1"/>
</dbReference>
<dbReference type="InterPro" id="IPR013083">
    <property type="entry name" value="Znf_RING/FYVE/PHD"/>
</dbReference>
<dbReference type="SMART" id="SM00744">
    <property type="entry name" value="RINGv"/>
    <property type="match status" value="1"/>
</dbReference>
<feature type="transmembrane region" description="Helical" evidence="7">
    <location>
        <begin position="235"/>
        <end position="253"/>
    </location>
</feature>
<protein>
    <recommendedName>
        <fullName evidence="5">Carboxypeptidase</fullName>
        <ecNumber evidence="5">3.4.16.-</ecNumber>
    </recommendedName>
</protein>
<dbReference type="PANTHER" id="PTHR11802:SF449">
    <property type="entry name" value="CARBOXYPEPTIDASE"/>
    <property type="match status" value="1"/>
</dbReference>
<dbReference type="PROSITE" id="PS51292">
    <property type="entry name" value="ZF_RING_CH"/>
    <property type="match status" value="1"/>
</dbReference>
<evidence type="ECO:0000256" key="2">
    <source>
        <dbReference type="ARBA" id="ARBA00022723"/>
    </source>
</evidence>
<reference evidence="9 10" key="1">
    <citation type="submission" date="2023-05" db="EMBL/GenBank/DDBJ databases">
        <title>A 100% complete, gapless, phased diploid assembly of the Scenedesmus obliquus UTEX 3031 genome.</title>
        <authorList>
            <person name="Biondi T.C."/>
            <person name="Hanschen E.R."/>
            <person name="Kwon T."/>
            <person name="Eng W."/>
            <person name="Kruse C.P.S."/>
            <person name="Koehler S.I."/>
            <person name="Kunde Y."/>
            <person name="Gleasner C.D."/>
            <person name="You Mak K.T."/>
            <person name="Polle J."/>
            <person name="Hovde B.T."/>
            <person name="Starkenburg S.R."/>
        </authorList>
    </citation>
    <scope>NUCLEOTIDE SEQUENCE [LARGE SCALE GENOMIC DNA]</scope>
    <source>
        <strain evidence="9 10">DOE0152z</strain>
    </source>
</reference>
<dbReference type="InterPro" id="IPR018202">
    <property type="entry name" value="Ser_caboxypep_ser_AS"/>
</dbReference>
<evidence type="ECO:0000256" key="5">
    <source>
        <dbReference type="RuleBase" id="RU361156"/>
    </source>
</evidence>
<dbReference type="InterPro" id="IPR001563">
    <property type="entry name" value="Peptidase_S10"/>
</dbReference>
<keyword evidence="5" id="KW-0378">Hydrolase</keyword>
<keyword evidence="7" id="KW-1133">Transmembrane helix</keyword>
<evidence type="ECO:0000313" key="9">
    <source>
        <dbReference type="EMBL" id="WIA07937.1"/>
    </source>
</evidence>
<evidence type="ECO:0000256" key="4">
    <source>
        <dbReference type="ARBA" id="ARBA00022833"/>
    </source>
</evidence>
<evidence type="ECO:0000256" key="3">
    <source>
        <dbReference type="ARBA" id="ARBA00022771"/>
    </source>
</evidence>
<dbReference type="Proteomes" id="UP001244341">
    <property type="component" value="Chromosome 1b"/>
</dbReference>
<evidence type="ECO:0000313" key="10">
    <source>
        <dbReference type="Proteomes" id="UP001244341"/>
    </source>
</evidence>
<dbReference type="Pfam" id="PF00450">
    <property type="entry name" value="Peptidase_S10"/>
    <property type="match status" value="2"/>
</dbReference>
<feature type="domain" description="RING-CH-type" evidence="8">
    <location>
        <begin position="3"/>
        <end position="67"/>
    </location>
</feature>
<dbReference type="PRINTS" id="PR00724">
    <property type="entry name" value="CRBOXYPTASEC"/>
</dbReference>
<keyword evidence="2" id="KW-0479">Metal-binding</keyword>